<keyword evidence="2" id="KW-1185">Reference proteome</keyword>
<evidence type="ECO:0000313" key="1">
    <source>
        <dbReference type="EMBL" id="BDI33642.1"/>
    </source>
</evidence>
<organism evidence="1 2">
    <name type="scientific">Capsulimonas corticalis</name>
    <dbReference type="NCBI Taxonomy" id="2219043"/>
    <lineage>
        <taxon>Bacteria</taxon>
        <taxon>Bacillati</taxon>
        <taxon>Armatimonadota</taxon>
        <taxon>Armatimonadia</taxon>
        <taxon>Capsulimonadales</taxon>
        <taxon>Capsulimonadaceae</taxon>
        <taxon>Capsulimonas</taxon>
    </lineage>
</organism>
<evidence type="ECO:0000313" key="2">
    <source>
        <dbReference type="Proteomes" id="UP000287394"/>
    </source>
</evidence>
<dbReference type="EMBL" id="AP025739">
    <property type="protein sequence ID" value="BDI33642.1"/>
    <property type="molecule type" value="Genomic_DNA"/>
</dbReference>
<name>A0A402D0D0_9BACT</name>
<dbReference type="AlphaFoldDB" id="A0A402D0D0"/>
<dbReference type="KEGG" id="ccot:CCAX7_56930"/>
<accession>A0A402D0D0</accession>
<proteinExistence type="predicted"/>
<gene>
    <name evidence="1" type="ORF">CCAX7_56930</name>
</gene>
<dbReference type="Proteomes" id="UP000287394">
    <property type="component" value="Chromosome"/>
</dbReference>
<reference evidence="1 2" key="1">
    <citation type="journal article" date="2019" name="Int. J. Syst. Evol. Microbiol.">
        <title>Capsulimonas corticalis gen. nov., sp. nov., an aerobic capsulated bacterium, of a novel bacterial order, Capsulimonadales ord. nov., of the class Armatimonadia of the phylum Armatimonadetes.</title>
        <authorList>
            <person name="Li J."/>
            <person name="Kudo C."/>
            <person name="Tonouchi A."/>
        </authorList>
    </citation>
    <scope>NUCLEOTIDE SEQUENCE [LARGE SCALE GENOMIC DNA]</scope>
    <source>
        <strain evidence="1 2">AX-7</strain>
    </source>
</reference>
<protein>
    <submittedName>
        <fullName evidence="1">Uncharacterized protein</fullName>
    </submittedName>
</protein>
<sequence length="80" mass="9188">MGNLLIGTDTVYDKMNNRLEFGLRQGGFQVVEEGQRARERNYIRFIDQNRLVGKSCTRRRKTVDATKAIEDHAIKAMATD</sequence>